<keyword evidence="7 8" id="KW-0804">Transcription</keyword>
<keyword evidence="6 8" id="KW-0238">DNA-binding</keyword>
<name>A0A520MCV7_9GAMM</name>
<dbReference type="Proteomes" id="UP000318359">
    <property type="component" value="Unassembled WGS sequence"/>
</dbReference>
<keyword evidence="8" id="KW-0862">Zinc</keyword>
<evidence type="ECO:0000259" key="10">
    <source>
        <dbReference type="PROSITE" id="PS51161"/>
    </source>
</evidence>
<gene>
    <name evidence="8 11" type="primary">nrdR</name>
    <name evidence="11" type="ORF">EVB00_00215</name>
</gene>
<accession>A0A520MCV7</accession>
<feature type="domain" description="ATP-cone" evidence="10">
    <location>
        <begin position="49"/>
        <end position="139"/>
    </location>
</feature>
<dbReference type="InterPro" id="IPR005144">
    <property type="entry name" value="ATP-cone_dom"/>
</dbReference>
<keyword evidence="1 8" id="KW-0678">Repressor</keyword>
<evidence type="ECO:0000256" key="7">
    <source>
        <dbReference type="ARBA" id="ARBA00023163"/>
    </source>
</evidence>
<evidence type="ECO:0000256" key="6">
    <source>
        <dbReference type="ARBA" id="ARBA00023125"/>
    </source>
</evidence>
<sequence length="165" mass="19014">MHCPFCQAEDTKVVDSRLVADGSQTRRRRSCEVCQSRFTTFETADLALPRVVKNNGERQPFNGSKLKRGMLRALEKRPLSTEEIDTAFGKILNEIRTRGVREIDSYDVGEIMMKVLKEIDQVAYVRFASVYRDFQDIKDFSEEINSLSKSRSGKKKSKKNKPEKK</sequence>
<keyword evidence="4 8" id="KW-0067">ATP-binding</keyword>
<keyword evidence="5 8" id="KW-0805">Transcription regulation</keyword>
<dbReference type="HAMAP" id="MF_00440">
    <property type="entry name" value="NrdR"/>
    <property type="match status" value="1"/>
</dbReference>
<evidence type="ECO:0000256" key="2">
    <source>
        <dbReference type="ARBA" id="ARBA00022741"/>
    </source>
</evidence>
<evidence type="ECO:0000256" key="8">
    <source>
        <dbReference type="HAMAP-Rule" id="MF_00440"/>
    </source>
</evidence>
<protein>
    <recommendedName>
        <fullName evidence="8">Transcriptional repressor NrdR</fullName>
    </recommendedName>
</protein>
<organism evidence="11 12">
    <name type="scientific">SAR86 cluster bacterium</name>
    <dbReference type="NCBI Taxonomy" id="2030880"/>
    <lineage>
        <taxon>Bacteria</taxon>
        <taxon>Pseudomonadati</taxon>
        <taxon>Pseudomonadota</taxon>
        <taxon>Gammaproteobacteria</taxon>
        <taxon>SAR86 cluster</taxon>
    </lineage>
</organism>
<dbReference type="Pfam" id="PF03477">
    <property type="entry name" value="ATP-cone"/>
    <property type="match status" value="1"/>
</dbReference>
<evidence type="ECO:0000256" key="9">
    <source>
        <dbReference type="SAM" id="MobiDB-lite"/>
    </source>
</evidence>
<evidence type="ECO:0000256" key="3">
    <source>
        <dbReference type="ARBA" id="ARBA00022771"/>
    </source>
</evidence>
<dbReference type="PROSITE" id="PS51161">
    <property type="entry name" value="ATP_CONE"/>
    <property type="match status" value="1"/>
</dbReference>
<evidence type="ECO:0000313" key="12">
    <source>
        <dbReference type="Proteomes" id="UP000318359"/>
    </source>
</evidence>
<keyword evidence="2 8" id="KW-0547">Nucleotide-binding</keyword>
<dbReference type="GO" id="GO:0003677">
    <property type="term" value="F:DNA binding"/>
    <property type="evidence" value="ECO:0007669"/>
    <property type="project" value="UniProtKB-KW"/>
</dbReference>
<dbReference type="PANTHER" id="PTHR30455:SF2">
    <property type="entry name" value="TRANSCRIPTIONAL REPRESSOR NRDR"/>
    <property type="match status" value="1"/>
</dbReference>
<comment type="cofactor">
    <cofactor evidence="8">
        <name>Zn(2+)</name>
        <dbReference type="ChEBI" id="CHEBI:29105"/>
    </cofactor>
    <text evidence="8">Binds 1 zinc ion.</text>
</comment>
<dbReference type="PANTHER" id="PTHR30455">
    <property type="entry name" value="TRANSCRIPTIONAL REPRESSOR NRDR"/>
    <property type="match status" value="1"/>
</dbReference>
<feature type="compositionally biased region" description="Basic residues" evidence="9">
    <location>
        <begin position="151"/>
        <end position="165"/>
    </location>
</feature>
<dbReference type="GO" id="GO:0008270">
    <property type="term" value="F:zinc ion binding"/>
    <property type="evidence" value="ECO:0007669"/>
    <property type="project" value="UniProtKB-UniRule"/>
</dbReference>
<comment type="caution">
    <text evidence="11">The sequence shown here is derived from an EMBL/GenBank/DDBJ whole genome shotgun (WGS) entry which is preliminary data.</text>
</comment>
<evidence type="ECO:0000313" key="11">
    <source>
        <dbReference type="EMBL" id="RZO19031.1"/>
    </source>
</evidence>
<dbReference type="EMBL" id="SHBM01000002">
    <property type="protein sequence ID" value="RZO19031.1"/>
    <property type="molecule type" value="Genomic_DNA"/>
</dbReference>
<evidence type="ECO:0000256" key="1">
    <source>
        <dbReference type="ARBA" id="ARBA00022491"/>
    </source>
</evidence>
<keyword evidence="8" id="KW-0479">Metal-binding</keyword>
<feature type="zinc finger region" evidence="8">
    <location>
        <begin position="3"/>
        <end position="34"/>
    </location>
</feature>
<evidence type="ECO:0000256" key="4">
    <source>
        <dbReference type="ARBA" id="ARBA00022840"/>
    </source>
</evidence>
<dbReference type="InterPro" id="IPR055173">
    <property type="entry name" value="NrdR-like_N"/>
</dbReference>
<keyword evidence="3 8" id="KW-0863">Zinc-finger</keyword>
<dbReference type="NCBIfam" id="TIGR00244">
    <property type="entry name" value="transcriptional regulator NrdR"/>
    <property type="match status" value="1"/>
</dbReference>
<dbReference type="InterPro" id="IPR003796">
    <property type="entry name" value="RNR_NrdR-like"/>
</dbReference>
<dbReference type="GO" id="GO:0045892">
    <property type="term" value="P:negative regulation of DNA-templated transcription"/>
    <property type="evidence" value="ECO:0007669"/>
    <property type="project" value="UniProtKB-UniRule"/>
</dbReference>
<reference evidence="11 12" key="1">
    <citation type="submission" date="2019-02" db="EMBL/GenBank/DDBJ databases">
        <title>Prokaryotic population dynamics and viral predation in marine succession experiment using metagenomics: the confinement effect.</title>
        <authorList>
            <person name="Haro-Moreno J.M."/>
            <person name="Rodriguez-Valera F."/>
            <person name="Lopez-Perez M."/>
        </authorList>
    </citation>
    <scope>NUCLEOTIDE SEQUENCE [LARGE SCALE GENOMIC DNA]</scope>
    <source>
        <strain evidence="11">MED-G167</strain>
    </source>
</reference>
<feature type="region of interest" description="Disordered" evidence="9">
    <location>
        <begin position="145"/>
        <end position="165"/>
    </location>
</feature>
<dbReference type="GO" id="GO:0005524">
    <property type="term" value="F:ATP binding"/>
    <property type="evidence" value="ECO:0007669"/>
    <property type="project" value="UniProtKB-UniRule"/>
</dbReference>
<comment type="similarity">
    <text evidence="8">Belongs to the NrdR family.</text>
</comment>
<comment type="function">
    <text evidence="8">Negatively regulates transcription of bacterial ribonucleotide reductase nrd genes and operons by binding to NrdR-boxes.</text>
</comment>
<evidence type="ECO:0000256" key="5">
    <source>
        <dbReference type="ARBA" id="ARBA00023015"/>
    </source>
</evidence>
<dbReference type="Pfam" id="PF22811">
    <property type="entry name" value="Zn_ribbon_NrdR"/>
    <property type="match status" value="1"/>
</dbReference>
<dbReference type="AlphaFoldDB" id="A0A520MCV7"/>
<proteinExistence type="inferred from homology"/>